<feature type="compositionally biased region" description="Basic and acidic residues" evidence="1">
    <location>
        <begin position="225"/>
        <end position="240"/>
    </location>
</feature>
<dbReference type="AlphaFoldDB" id="A0AAW1PGU0"/>
<organism evidence="2 3">
    <name type="scientific">[Myrmecia] bisecta</name>
    <dbReference type="NCBI Taxonomy" id="41462"/>
    <lineage>
        <taxon>Eukaryota</taxon>
        <taxon>Viridiplantae</taxon>
        <taxon>Chlorophyta</taxon>
        <taxon>core chlorophytes</taxon>
        <taxon>Trebouxiophyceae</taxon>
        <taxon>Trebouxiales</taxon>
        <taxon>Trebouxiaceae</taxon>
        <taxon>Myrmecia</taxon>
    </lineage>
</organism>
<keyword evidence="3" id="KW-1185">Reference proteome</keyword>
<proteinExistence type="predicted"/>
<reference evidence="2 3" key="1">
    <citation type="journal article" date="2024" name="Nat. Commun.">
        <title>Phylogenomics reveals the evolutionary origins of lichenization in chlorophyte algae.</title>
        <authorList>
            <person name="Puginier C."/>
            <person name="Libourel C."/>
            <person name="Otte J."/>
            <person name="Skaloud P."/>
            <person name="Haon M."/>
            <person name="Grisel S."/>
            <person name="Petersen M."/>
            <person name="Berrin J.G."/>
            <person name="Delaux P.M."/>
            <person name="Dal Grande F."/>
            <person name="Keller J."/>
        </authorList>
    </citation>
    <scope>NUCLEOTIDE SEQUENCE [LARGE SCALE GENOMIC DNA]</scope>
    <source>
        <strain evidence="2 3">SAG 2043</strain>
    </source>
</reference>
<feature type="compositionally biased region" description="Low complexity" evidence="1">
    <location>
        <begin position="170"/>
        <end position="179"/>
    </location>
</feature>
<accession>A0AAW1PGU0</accession>
<dbReference type="Proteomes" id="UP001489004">
    <property type="component" value="Unassembled WGS sequence"/>
</dbReference>
<feature type="region of interest" description="Disordered" evidence="1">
    <location>
        <begin position="114"/>
        <end position="198"/>
    </location>
</feature>
<dbReference type="EMBL" id="JALJOR010000011">
    <property type="protein sequence ID" value="KAK9808734.1"/>
    <property type="molecule type" value="Genomic_DNA"/>
</dbReference>
<evidence type="ECO:0000313" key="3">
    <source>
        <dbReference type="Proteomes" id="UP001489004"/>
    </source>
</evidence>
<evidence type="ECO:0000256" key="1">
    <source>
        <dbReference type="SAM" id="MobiDB-lite"/>
    </source>
</evidence>
<gene>
    <name evidence="2" type="ORF">WJX72_002747</name>
</gene>
<evidence type="ECO:0000313" key="2">
    <source>
        <dbReference type="EMBL" id="KAK9808734.1"/>
    </source>
</evidence>
<name>A0AAW1PGU0_9CHLO</name>
<protein>
    <submittedName>
        <fullName evidence="2">Uncharacterized protein</fullName>
    </submittedName>
</protein>
<feature type="region of interest" description="Disordered" evidence="1">
    <location>
        <begin position="222"/>
        <end position="241"/>
    </location>
</feature>
<feature type="compositionally biased region" description="Basic and acidic residues" evidence="1">
    <location>
        <begin position="152"/>
        <end position="169"/>
    </location>
</feature>
<comment type="caution">
    <text evidence="2">The sequence shown here is derived from an EMBL/GenBank/DDBJ whole genome shotgun (WGS) entry which is preliminary data.</text>
</comment>
<sequence length="375" mass="39709">MGAYAHSRAGLHGQQDLPGQPLLQALTTSVNSAADRSKAKGAFAGSKASSITMRALQTIKAAQQTQVGPPGMGLSLDLRQDKINAAAAAALAKTTQPGDALLLEEVGLRVTQAKVTERQRPQSAQGRVSLDKSVSRSQSWSEGESGLLKSLARSERGHRQESCDREPGSRRSLSGRSSSPADGRPSSAPSGEILPGNSHVSLRSQWQHRTADDAEILYWPTRSAADSRDQQTRSYQRHEPAAPAVEVPVAAVLQRPLTPFTLGNQQAPAARVSTSGNPAGGQNAAAPVSRIIDAPHLGLSLQKLTVSSRAKEASANSRAIDAGLKRSQTAPASLLSQSMRDVVSKHLSDALKLLDDWFEHDLLAYAEQMCVAGYA</sequence>